<dbReference type="InterPro" id="IPR006957">
    <property type="entry name" value="EIN3"/>
</dbReference>
<proteinExistence type="inferred from homology"/>
<evidence type="ECO:0000256" key="3">
    <source>
        <dbReference type="ARBA" id="ARBA00022745"/>
    </source>
</evidence>
<dbReference type="PANTHER" id="PTHR33305">
    <property type="entry name" value="ETHYLENE INSENSITIVE 3-LIKE 2 PROTEIN"/>
    <property type="match status" value="1"/>
</dbReference>
<evidence type="ECO:0000259" key="6">
    <source>
        <dbReference type="Pfam" id="PF04873"/>
    </source>
</evidence>
<name>A0ABR2RFH5_9ROSI</name>
<feature type="domain" description="Ethylene insensitive 3-like DNA-binding" evidence="6">
    <location>
        <begin position="36"/>
        <end position="277"/>
    </location>
</feature>
<feature type="compositionally biased region" description="Acidic residues" evidence="5">
    <location>
        <begin position="18"/>
        <end position="35"/>
    </location>
</feature>
<protein>
    <recommendedName>
        <fullName evidence="6">Ethylene insensitive 3-like DNA-binding domain-containing protein</fullName>
    </recommendedName>
</protein>
<sequence length="507" mass="57716">MVEFLGEIEPPSPVYEAELPEEEEDEEQQEEEIGYEELKKRMWKDRVRMQKMKEKRESSEPDHHSDARQEASRRKKMSRAQDSILKYMVKIMEVCKAQGFVYGIVPEKGKPVTGSSDSLRKWWKEKVKFDKNAPPALEELLPIVLEQGEHDPISSLYLLHDLQDATLGSLLSALMQHCAPPQRRFPLERGLAPPWWPTGQEVWWGEQGTSQQHGAPPYKKPHDLKKAWKVSVLAAVIKHMSPNLDRMRRLVSQSKCLQDKMTAKDTFTWSKVVNQEEALLKLTEKCLKISPEKDDGEEQDSEHSLPADKGKHDENIAISGDKRKCVFEREVTPNTLYACQNLMCPRSSLELGFTGKSSRSDHESSCSYRSKESDLSQESSEESEFSDRNLVPSDHPSFGPQTKIHTESPDITWKTRAVTDWLDVELLKANDQHSDMQPNEVGDVYDMVLQDYINYLTGAIEGAPLPPEFLFEGGDVDLSSFLLSGENIDDQGLTSIWDMGYDGTSKS</sequence>
<comment type="similarity">
    <text evidence="2">Belongs to the EIN3 family.</text>
</comment>
<feature type="region of interest" description="Disordered" evidence="5">
    <location>
        <begin position="49"/>
        <end position="78"/>
    </location>
</feature>
<dbReference type="SUPFAM" id="SSF116768">
    <property type="entry name" value="DNA-binding domain of EIN3-like"/>
    <property type="match status" value="1"/>
</dbReference>
<dbReference type="InterPro" id="IPR023278">
    <property type="entry name" value="Ethylene_insens-like_DNA-bd"/>
</dbReference>
<evidence type="ECO:0000256" key="2">
    <source>
        <dbReference type="ARBA" id="ARBA00009416"/>
    </source>
</evidence>
<evidence type="ECO:0000256" key="1">
    <source>
        <dbReference type="ARBA" id="ARBA00004123"/>
    </source>
</evidence>
<dbReference type="EMBL" id="JBBPBN010000022">
    <property type="protein sequence ID" value="KAK9011701.1"/>
    <property type="molecule type" value="Genomic_DNA"/>
</dbReference>
<evidence type="ECO:0000256" key="5">
    <source>
        <dbReference type="SAM" id="MobiDB-lite"/>
    </source>
</evidence>
<feature type="compositionally biased region" description="Basic and acidic residues" evidence="5">
    <location>
        <begin position="301"/>
        <end position="315"/>
    </location>
</feature>
<gene>
    <name evidence="7" type="ORF">V6N11_039784</name>
</gene>
<feature type="compositionally biased region" description="Basic and acidic residues" evidence="5">
    <location>
        <begin position="49"/>
        <end position="72"/>
    </location>
</feature>
<keyword evidence="3" id="KW-0936">Ethylene signaling pathway</keyword>
<feature type="region of interest" description="Disordered" evidence="5">
    <location>
        <begin position="290"/>
        <end position="315"/>
    </location>
</feature>
<dbReference type="InterPro" id="IPR047091">
    <property type="entry name" value="EIN3-like_DNA-bd"/>
</dbReference>
<dbReference type="Gene3D" id="1.10.3180.10">
    <property type="entry name" value="DNA-binding domain of EIN3-like"/>
    <property type="match status" value="2"/>
</dbReference>
<feature type="compositionally biased region" description="Basic and acidic residues" evidence="5">
    <location>
        <begin position="358"/>
        <end position="374"/>
    </location>
</feature>
<comment type="subcellular location">
    <subcellularLocation>
        <location evidence="1">Nucleus</location>
    </subcellularLocation>
</comment>
<dbReference type="Pfam" id="PF04873">
    <property type="entry name" value="EIN3_DNA-bd"/>
    <property type="match status" value="1"/>
</dbReference>
<comment type="caution">
    <text evidence="7">The sequence shown here is derived from an EMBL/GenBank/DDBJ whole genome shotgun (WGS) entry which is preliminary data.</text>
</comment>
<organism evidence="7 8">
    <name type="scientific">Hibiscus sabdariffa</name>
    <name type="common">roselle</name>
    <dbReference type="NCBI Taxonomy" id="183260"/>
    <lineage>
        <taxon>Eukaryota</taxon>
        <taxon>Viridiplantae</taxon>
        <taxon>Streptophyta</taxon>
        <taxon>Embryophyta</taxon>
        <taxon>Tracheophyta</taxon>
        <taxon>Spermatophyta</taxon>
        <taxon>Magnoliopsida</taxon>
        <taxon>eudicotyledons</taxon>
        <taxon>Gunneridae</taxon>
        <taxon>Pentapetalae</taxon>
        <taxon>rosids</taxon>
        <taxon>malvids</taxon>
        <taxon>Malvales</taxon>
        <taxon>Malvaceae</taxon>
        <taxon>Malvoideae</taxon>
        <taxon>Hibiscus</taxon>
    </lineage>
</organism>
<keyword evidence="8" id="KW-1185">Reference proteome</keyword>
<keyword evidence="4" id="KW-0539">Nucleus</keyword>
<evidence type="ECO:0000313" key="7">
    <source>
        <dbReference type="EMBL" id="KAK9011701.1"/>
    </source>
</evidence>
<reference evidence="7 8" key="1">
    <citation type="journal article" date="2024" name="G3 (Bethesda)">
        <title>Genome assembly of Hibiscus sabdariffa L. provides insights into metabolisms of medicinal natural products.</title>
        <authorList>
            <person name="Kim T."/>
        </authorList>
    </citation>
    <scope>NUCLEOTIDE SEQUENCE [LARGE SCALE GENOMIC DNA]</scope>
    <source>
        <strain evidence="7">TK-2024</strain>
        <tissue evidence="7">Old leaves</tissue>
    </source>
</reference>
<feature type="region of interest" description="Disordered" evidence="5">
    <location>
        <begin position="1"/>
        <end position="36"/>
    </location>
</feature>
<dbReference type="Proteomes" id="UP001396334">
    <property type="component" value="Unassembled WGS sequence"/>
</dbReference>
<feature type="region of interest" description="Disordered" evidence="5">
    <location>
        <begin position="353"/>
        <end position="406"/>
    </location>
</feature>
<evidence type="ECO:0000256" key="4">
    <source>
        <dbReference type="ARBA" id="ARBA00023242"/>
    </source>
</evidence>
<dbReference type="PANTHER" id="PTHR33305:SF29">
    <property type="entry name" value="ETHYLENE INSENSITIVE 3-LIKE 5 PROTEIN"/>
    <property type="match status" value="1"/>
</dbReference>
<evidence type="ECO:0000313" key="8">
    <source>
        <dbReference type="Proteomes" id="UP001396334"/>
    </source>
</evidence>
<accession>A0ABR2RFH5</accession>